<name>A0A518K8D3_9BACT</name>
<feature type="compositionally biased region" description="Acidic residues" evidence="1">
    <location>
        <begin position="535"/>
        <end position="545"/>
    </location>
</feature>
<dbReference type="EC" id="5.1.3.24" evidence="3"/>
<organism evidence="3 4">
    <name type="scientific">Botrimarina mediterranea</name>
    <dbReference type="NCBI Taxonomy" id="2528022"/>
    <lineage>
        <taxon>Bacteria</taxon>
        <taxon>Pseudomonadati</taxon>
        <taxon>Planctomycetota</taxon>
        <taxon>Planctomycetia</taxon>
        <taxon>Pirellulales</taxon>
        <taxon>Lacipirellulaceae</taxon>
        <taxon>Botrimarina</taxon>
    </lineage>
</organism>
<dbReference type="EMBL" id="CP036349">
    <property type="protein sequence ID" value="QDV74027.1"/>
    <property type="molecule type" value="Genomic_DNA"/>
</dbReference>
<evidence type="ECO:0000256" key="1">
    <source>
        <dbReference type="SAM" id="MobiDB-lite"/>
    </source>
</evidence>
<protein>
    <submittedName>
        <fullName evidence="3">N-acetylneuraminate epimerase</fullName>
        <ecNumber evidence="3">5.1.3.24</ecNumber>
    </submittedName>
</protein>
<reference evidence="3 4" key="1">
    <citation type="submission" date="2019-02" db="EMBL/GenBank/DDBJ databases">
        <title>Deep-cultivation of Planctomycetes and their phenomic and genomic characterization uncovers novel biology.</title>
        <authorList>
            <person name="Wiegand S."/>
            <person name="Jogler M."/>
            <person name="Boedeker C."/>
            <person name="Pinto D."/>
            <person name="Vollmers J."/>
            <person name="Rivas-Marin E."/>
            <person name="Kohn T."/>
            <person name="Peeters S.H."/>
            <person name="Heuer A."/>
            <person name="Rast P."/>
            <person name="Oberbeckmann S."/>
            <person name="Bunk B."/>
            <person name="Jeske O."/>
            <person name="Meyerdierks A."/>
            <person name="Storesund J.E."/>
            <person name="Kallscheuer N."/>
            <person name="Luecker S."/>
            <person name="Lage O.M."/>
            <person name="Pohl T."/>
            <person name="Merkel B.J."/>
            <person name="Hornburger P."/>
            <person name="Mueller R.-W."/>
            <person name="Bruemmer F."/>
            <person name="Labrenz M."/>
            <person name="Spormann A.M."/>
            <person name="Op den Camp H."/>
            <person name="Overmann J."/>
            <person name="Amann R."/>
            <person name="Jetten M.S.M."/>
            <person name="Mascher T."/>
            <person name="Medema M.H."/>
            <person name="Devos D.P."/>
            <person name="Kaster A.-K."/>
            <person name="Ovreas L."/>
            <person name="Rohde M."/>
            <person name="Galperin M.Y."/>
            <person name="Jogler C."/>
        </authorList>
    </citation>
    <scope>NUCLEOTIDE SEQUENCE [LARGE SCALE GENOMIC DNA]</scope>
    <source>
        <strain evidence="3 4">Spa11</strain>
    </source>
</reference>
<dbReference type="InterPro" id="IPR006652">
    <property type="entry name" value="Kelch_1"/>
</dbReference>
<proteinExistence type="predicted"/>
<dbReference type="PANTHER" id="PTHR45632">
    <property type="entry name" value="LD33804P"/>
    <property type="match status" value="1"/>
</dbReference>
<dbReference type="Gene3D" id="2.120.10.80">
    <property type="entry name" value="Kelch-type beta propeller"/>
    <property type="match status" value="2"/>
</dbReference>
<dbReference type="InterPro" id="IPR015915">
    <property type="entry name" value="Kelch-typ_b-propeller"/>
</dbReference>
<feature type="region of interest" description="Disordered" evidence="1">
    <location>
        <begin position="535"/>
        <end position="554"/>
    </location>
</feature>
<evidence type="ECO:0000313" key="3">
    <source>
        <dbReference type="EMBL" id="QDV74027.1"/>
    </source>
</evidence>
<keyword evidence="2" id="KW-0732">Signal</keyword>
<gene>
    <name evidence="3" type="primary">nanM</name>
    <name evidence="3" type="ORF">Spa11_22260</name>
</gene>
<dbReference type="SUPFAM" id="SSF117281">
    <property type="entry name" value="Kelch motif"/>
    <property type="match status" value="1"/>
</dbReference>
<dbReference type="Proteomes" id="UP000316426">
    <property type="component" value="Chromosome"/>
</dbReference>
<dbReference type="SMART" id="SM00612">
    <property type="entry name" value="Kelch"/>
    <property type="match status" value="2"/>
</dbReference>
<accession>A0A518K8D3</accession>
<dbReference type="Pfam" id="PF01344">
    <property type="entry name" value="Kelch_1"/>
    <property type="match status" value="2"/>
</dbReference>
<feature type="signal peptide" evidence="2">
    <location>
        <begin position="1"/>
        <end position="19"/>
    </location>
</feature>
<dbReference type="KEGG" id="bmei:Spa11_22260"/>
<dbReference type="RefSeq" id="WP_145112044.1">
    <property type="nucleotide sequence ID" value="NZ_CP036349.1"/>
</dbReference>
<keyword evidence="4" id="KW-1185">Reference proteome</keyword>
<keyword evidence="3" id="KW-0413">Isomerase</keyword>
<evidence type="ECO:0000256" key="2">
    <source>
        <dbReference type="SAM" id="SignalP"/>
    </source>
</evidence>
<feature type="chain" id="PRO_5021973328" evidence="2">
    <location>
        <begin position="20"/>
        <end position="554"/>
    </location>
</feature>
<dbReference type="AlphaFoldDB" id="A0A518K8D3"/>
<evidence type="ECO:0000313" key="4">
    <source>
        <dbReference type="Proteomes" id="UP000316426"/>
    </source>
</evidence>
<dbReference type="GO" id="GO:0016853">
    <property type="term" value="F:isomerase activity"/>
    <property type="evidence" value="ECO:0007669"/>
    <property type="project" value="UniProtKB-KW"/>
</dbReference>
<sequence length="554" mass="59412" precursor="true">MNRLLALVALLAAPTLSLAHFPWLSISDEAYPRMHFGEGLADTEYHLPESIGAAELWQSAIDAPAKKLAVETVEEDGFIGLEGEDPIEPRGRVTSQVVYGVYHGSKLNYYAQLFPAENPATWPQEPAEDVALQALLKVEGDKLVVTVLLNGEPLAGAKATLSNEEGEKSVNATASEEGVAEFAMDAVHDGLNGVMVMYNDKEAKGDLDGQAFTSATNILTATFNYSKEAAAKVGALESLPEAVSSFGAAVADGWLYVYGGHTGQAHDHSRDNLSNHFRRIRLDGEGGWEELASGPGLQGLAVVAHGGKVYRIGGLDARNAAGEDEDMHSVDSFASYDPKSKDWTELAPLPQPRSSHNAVVVGDTLYVVGGWKLSGDSSGEWQAGAVAIDLADPSAGWREVPEPPFKRRALAVSQIDGKVVALCGMTDEQGMSKQVFLFDPAKSEWSEGPEFPGRAFHGFGLAAWNLDGELYAGGMAGVLYRLSEDRQSWEKVDKFATKRFFHQLVPAHDGGLLAIGGASPEVGHTATIELLDLEMPAEPDEDENDTEKTASFHH</sequence>